<evidence type="ECO:0000256" key="1">
    <source>
        <dbReference type="SAM" id="Phobius"/>
    </source>
</evidence>
<feature type="transmembrane region" description="Helical" evidence="1">
    <location>
        <begin position="161"/>
        <end position="180"/>
    </location>
</feature>
<dbReference type="Gene3D" id="3.30.70.270">
    <property type="match status" value="1"/>
</dbReference>
<organism evidence="4 5">
    <name type="scientific">Rhodococcoides kyotonense</name>
    <dbReference type="NCBI Taxonomy" id="398843"/>
    <lineage>
        <taxon>Bacteria</taxon>
        <taxon>Bacillati</taxon>
        <taxon>Actinomycetota</taxon>
        <taxon>Actinomycetes</taxon>
        <taxon>Mycobacteriales</taxon>
        <taxon>Nocardiaceae</taxon>
        <taxon>Rhodococcoides</taxon>
    </lineage>
</organism>
<keyword evidence="5" id="KW-1185">Reference proteome</keyword>
<dbReference type="Pfam" id="PF00990">
    <property type="entry name" value="GGDEF"/>
    <property type="match status" value="1"/>
</dbReference>
<gene>
    <name evidence="4" type="ORF">SAMN05421642_110219</name>
</gene>
<dbReference type="InterPro" id="IPR050706">
    <property type="entry name" value="Cyclic-di-GMP_PDE-like"/>
</dbReference>
<dbReference type="EMBL" id="FZOW01000010">
    <property type="protein sequence ID" value="SNT18292.1"/>
    <property type="molecule type" value="Genomic_DNA"/>
</dbReference>
<dbReference type="NCBIfam" id="TIGR00254">
    <property type="entry name" value="GGDEF"/>
    <property type="match status" value="1"/>
</dbReference>
<sequence length="596" mass="63895">MGDFSASRSNTPSSSFGGRSWVPAPDGARWARLFISAMTLSFGLAGVLMIPSGQFTVVEAAIVGIAALSTVPVAIAWCVGSWPSRRVAALYILWADVGILTVLFAFDSPFIAMPGCAMFAVVAVFATVGTSPRILALHLCVSLSSLVGLATLSVLDDANPWSVASRFVTLGTLFVVPFALRPYLRNLRLRAQVAVRDSLTGLHNRRGLFEVVEKLNNTVPESRTEPTVIGVVVTDIDKFKAINDRYGHPSGDSVLVEVADRLRGAASSNSVVARLGGDEFVCVHIGSRAHVDAAEQRIRDALEESFDDPPFTTSVGAAGDTAIRGDASGAQLRRLIALADIDQYRNKTHRHETVPHRIDPLRVRDRIESLIESGGPSMVFQPICDTATSAIVGYEALSRFPFGHGSPLIWFRDASQAGIGPRLELAAIDEALRTMRTLPPDAFVSINASAETIRSTDLLTRLGPHLDSRTLYLEITEHERVDDYRSVARSVEDLRAAGVRISVDDVGAGFAGLRQVVELKPDVLKVDYALVHGIDKDPTRRAAAAALAGFARDVGSTLVMEGVETAGELRVALELGVDMVQGFLTGRPEAPPLAVS</sequence>
<keyword evidence="1" id="KW-0472">Membrane</keyword>
<dbReference type="PANTHER" id="PTHR33121:SF70">
    <property type="entry name" value="SIGNALING PROTEIN YKOW"/>
    <property type="match status" value="1"/>
</dbReference>
<dbReference type="PANTHER" id="PTHR33121">
    <property type="entry name" value="CYCLIC DI-GMP PHOSPHODIESTERASE PDEF"/>
    <property type="match status" value="1"/>
</dbReference>
<reference evidence="5" key="1">
    <citation type="submission" date="2017-06" db="EMBL/GenBank/DDBJ databases">
        <authorList>
            <person name="Varghese N."/>
            <person name="Submissions S."/>
        </authorList>
    </citation>
    <scope>NUCLEOTIDE SEQUENCE [LARGE SCALE GENOMIC DNA]</scope>
    <source>
        <strain evidence="5">JCM 23211</strain>
    </source>
</reference>
<dbReference type="SUPFAM" id="SSF55073">
    <property type="entry name" value="Nucleotide cyclase"/>
    <property type="match status" value="1"/>
</dbReference>
<feature type="transmembrane region" description="Helical" evidence="1">
    <location>
        <begin position="111"/>
        <end position="128"/>
    </location>
</feature>
<dbReference type="InterPro" id="IPR029787">
    <property type="entry name" value="Nucleotide_cyclase"/>
</dbReference>
<feature type="domain" description="GGDEF" evidence="3">
    <location>
        <begin position="227"/>
        <end position="358"/>
    </location>
</feature>
<dbReference type="SUPFAM" id="SSF141868">
    <property type="entry name" value="EAL domain-like"/>
    <property type="match status" value="1"/>
</dbReference>
<protein>
    <submittedName>
        <fullName evidence="4">Diguanylate cyclase (GGDEF) domain-containing protein</fullName>
    </submittedName>
</protein>
<dbReference type="CDD" id="cd01948">
    <property type="entry name" value="EAL"/>
    <property type="match status" value="1"/>
</dbReference>
<dbReference type="InterPro" id="IPR000160">
    <property type="entry name" value="GGDEF_dom"/>
</dbReference>
<dbReference type="GO" id="GO:0071111">
    <property type="term" value="F:cyclic-guanylate-specific phosphodiesterase activity"/>
    <property type="evidence" value="ECO:0007669"/>
    <property type="project" value="InterPro"/>
</dbReference>
<dbReference type="InterPro" id="IPR001633">
    <property type="entry name" value="EAL_dom"/>
</dbReference>
<dbReference type="InterPro" id="IPR043128">
    <property type="entry name" value="Rev_trsase/Diguanyl_cyclase"/>
</dbReference>
<dbReference type="Pfam" id="PF00563">
    <property type="entry name" value="EAL"/>
    <property type="match status" value="1"/>
</dbReference>
<dbReference type="Gene3D" id="3.20.20.450">
    <property type="entry name" value="EAL domain"/>
    <property type="match status" value="1"/>
</dbReference>
<dbReference type="STRING" id="398843.A3K89_11520"/>
<dbReference type="AlphaFoldDB" id="A0A239KKS0"/>
<dbReference type="Proteomes" id="UP000198327">
    <property type="component" value="Unassembled WGS sequence"/>
</dbReference>
<feature type="transmembrane region" description="Helical" evidence="1">
    <location>
        <begin position="135"/>
        <end position="155"/>
    </location>
</feature>
<dbReference type="InterPro" id="IPR035919">
    <property type="entry name" value="EAL_sf"/>
</dbReference>
<feature type="transmembrane region" description="Helical" evidence="1">
    <location>
        <begin position="87"/>
        <end position="105"/>
    </location>
</feature>
<evidence type="ECO:0000313" key="4">
    <source>
        <dbReference type="EMBL" id="SNT18292.1"/>
    </source>
</evidence>
<feature type="domain" description="EAL" evidence="2">
    <location>
        <begin position="360"/>
        <end position="596"/>
    </location>
</feature>
<feature type="transmembrane region" description="Helical" evidence="1">
    <location>
        <begin position="30"/>
        <end position="51"/>
    </location>
</feature>
<keyword evidence="1" id="KW-1133">Transmembrane helix</keyword>
<dbReference type="PROSITE" id="PS50883">
    <property type="entry name" value="EAL"/>
    <property type="match status" value="1"/>
</dbReference>
<evidence type="ECO:0000259" key="3">
    <source>
        <dbReference type="PROSITE" id="PS50887"/>
    </source>
</evidence>
<proteinExistence type="predicted"/>
<dbReference type="RefSeq" id="WP_245865840.1">
    <property type="nucleotide sequence ID" value="NZ_FZOW01000010.1"/>
</dbReference>
<accession>A0A239KKS0</accession>
<dbReference type="PROSITE" id="PS50887">
    <property type="entry name" value="GGDEF"/>
    <property type="match status" value="1"/>
</dbReference>
<dbReference type="SMART" id="SM00052">
    <property type="entry name" value="EAL"/>
    <property type="match status" value="1"/>
</dbReference>
<keyword evidence="1" id="KW-0812">Transmembrane</keyword>
<evidence type="ECO:0000259" key="2">
    <source>
        <dbReference type="PROSITE" id="PS50883"/>
    </source>
</evidence>
<name>A0A239KKS0_9NOCA</name>
<dbReference type="CDD" id="cd01949">
    <property type="entry name" value="GGDEF"/>
    <property type="match status" value="1"/>
</dbReference>
<dbReference type="SMART" id="SM00267">
    <property type="entry name" value="GGDEF"/>
    <property type="match status" value="1"/>
</dbReference>
<evidence type="ECO:0000313" key="5">
    <source>
        <dbReference type="Proteomes" id="UP000198327"/>
    </source>
</evidence>
<feature type="transmembrane region" description="Helical" evidence="1">
    <location>
        <begin position="57"/>
        <end position="80"/>
    </location>
</feature>